<sequence length="123" mass="13077">MGSTEHSIIVCNRCPGMRGEGERPGPGLAARLRALLGDDPAATCRVGEIACMAGCDRPLAVAFTAPGKASYLFGDVDAERDAPHLIAFARLYCTLPDGWSNERQRPRGLAGKTLARIPVGGWR</sequence>
<protein>
    <submittedName>
        <fullName evidence="1">DUF1636 domain-containing protein</fullName>
    </submittedName>
</protein>
<accession>A0A926GET4</accession>
<evidence type="ECO:0000313" key="2">
    <source>
        <dbReference type="Proteomes" id="UP000608594"/>
    </source>
</evidence>
<gene>
    <name evidence="1" type="ORF">H4P12_04815</name>
</gene>
<proteinExistence type="predicted"/>
<evidence type="ECO:0000313" key="1">
    <source>
        <dbReference type="EMBL" id="MBC9246044.1"/>
    </source>
</evidence>
<organism evidence="1 2">
    <name type="scientific">Paracoccus amoyensis</name>
    <dbReference type="NCBI Taxonomy" id="2760093"/>
    <lineage>
        <taxon>Bacteria</taxon>
        <taxon>Pseudomonadati</taxon>
        <taxon>Pseudomonadota</taxon>
        <taxon>Alphaproteobacteria</taxon>
        <taxon>Rhodobacterales</taxon>
        <taxon>Paracoccaceae</taxon>
        <taxon>Paracoccus</taxon>
    </lineage>
</organism>
<dbReference type="EMBL" id="JACOQL010000001">
    <property type="protein sequence ID" value="MBC9246044.1"/>
    <property type="molecule type" value="Genomic_DNA"/>
</dbReference>
<dbReference type="Proteomes" id="UP000608594">
    <property type="component" value="Unassembled WGS sequence"/>
</dbReference>
<dbReference type="CDD" id="cd02980">
    <property type="entry name" value="TRX_Fd_family"/>
    <property type="match status" value="1"/>
</dbReference>
<keyword evidence="2" id="KW-1185">Reference proteome</keyword>
<comment type="caution">
    <text evidence="1">The sequence shown here is derived from an EMBL/GenBank/DDBJ whole genome shotgun (WGS) entry which is preliminary data.</text>
</comment>
<dbReference type="AlphaFoldDB" id="A0A926GET4"/>
<dbReference type="InterPro" id="IPR012863">
    <property type="entry name" value="DUF1636"/>
</dbReference>
<name>A0A926GET4_9RHOB</name>
<dbReference type="Pfam" id="PF07845">
    <property type="entry name" value="DUF1636"/>
    <property type="match status" value="1"/>
</dbReference>
<reference evidence="1" key="1">
    <citation type="submission" date="2020-08" db="EMBL/GenBank/DDBJ databases">
        <title>Paracoccus amoyensis sp. nov., isolated from the surface seawater at coast of Xiamen, Fujian.</title>
        <authorList>
            <person name="Lyu L."/>
        </authorList>
    </citation>
    <scope>NUCLEOTIDE SEQUENCE</scope>
    <source>
        <strain evidence="1">11-3</strain>
    </source>
</reference>